<dbReference type="InterPro" id="IPR003661">
    <property type="entry name" value="HisK_dim/P_dom"/>
</dbReference>
<keyword evidence="4" id="KW-0808">Transferase</keyword>
<dbReference type="InterPro" id="IPR001789">
    <property type="entry name" value="Sig_transdc_resp-reg_receiver"/>
</dbReference>
<dbReference type="NCBIfam" id="TIGR00229">
    <property type="entry name" value="sensory_box"/>
    <property type="match status" value="2"/>
</dbReference>
<dbReference type="AlphaFoldDB" id="A0A1H6HGL2"/>
<dbReference type="Pfam" id="PF13426">
    <property type="entry name" value="PAS_9"/>
    <property type="match status" value="1"/>
</dbReference>
<dbReference type="Gene3D" id="3.30.450.20">
    <property type="entry name" value="PAS domain"/>
    <property type="match status" value="2"/>
</dbReference>
<dbReference type="Gene3D" id="1.10.287.130">
    <property type="match status" value="1"/>
</dbReference>
<accession>A0A1H6HGL2</accession>
<dbReference type="SUPFAM" id="SSF52172">
    <property type="entry name" value="CheY-like"/>
    <property type="match status" value="1"/>
</dbReference>
<evidence type="ECO:0000313" key="11">
    <source>
        <dbReference type="EMBL" id="SEH34967.1"/>
    </source>
</evidence>
<evidence type="ECO:0000256" key="2">
    <source>
        <dbReference type="ARBA" id="ARBA00012438"/>
    </source>
</evidence>
<feature type="domain" description="Histidine kinase" evidence="7">
    <location>
        <begin position="487"/>
        <end position="704"/>
    </location>
</feature>
<dbReference type="Pfam" id="PF00072">
    <property type="entry name" value="Response_reg"/>
    <property type="match status" value="1"/>
</dbReference>
<dbReference type="PANTHER" id="PTHR43047:SF64">
    <property type="entry name" value="HISTIDINE KINASE CONTAINING CHEY-HOMOLOGOUS RECEIVER DOMAIN AND PAS DOMAIN-RELATED"/>
    <property type="match status" value="1"/>
</dbReference>
<dbReference type="InterPro" id="IPR003594">
    <property type="entry name" value="HATPase_dom"/>
</dbReference>
<dbReference type="SUPFAM" id="SSF47384">
    <property type="entry name" value="Homodimeric domain of signal transducing histidine kinase"/>
    <property type="match status" value="1"/>
</dbReference>
<dbReference type="InterPro" id="IPR001610">
    <property type="entry name" value="PAC"/>
</dbReference>
<evidence type="ECO:0000256" key="3">
    <source>
        <dbReference type="ARBA" id="ARBA00022553"/>
    </source>
</evidence>
<dbReference type="CDD" id="cd00082">
    <property type="entry name" value="HisKA"/>
    <property type="match status" value="1"/>
</dbReference>
<dbReference type="InterPro" id="IPR011006">
    <property type="entry name" value="CheY-like_superfamily"/>
</dbReference>
<reference evidence="12" key="1">
    <citation type="submission" date="2016-10" db="EMBL/GenBank/DDBJ databases">
        <authorList>
            <person name="Varghese N."/>
            <person name="Submissions S."/>
        </authorList>
    </citation>
    <scope>NUCLEOTIDE SEQUENCE [LARGE SCALE GENOMIC DNA]</scope>
    <source>
        <strain evidence="12">DSM 13234</strain>
    </source>
</reference>
<gene>
    <name evidence="11" type="ORF">SAMN04244559_01682</name>
</gene>
<feature type="domain" description="Response regulatory" evidence="8">
    <location>
        <begin position="832"/>
        <end position="949"/>
    </location>
</feature>
<feature type="domain" description="PAC" evidence="10">
    <location>
        <begin position="401"/>
        <end position="451"/>
    </location>
</feature>
<dbReference type="SMART" id="SM00448">
    <property type="entry name" value="REC"/>
    <property type="match status" value="1"/>
</dbReference>
<dbReference type="EMBL" id="FNWO01000006">
    <property type="protein sequence ID" value="SEH34967.1"/>
    <property type="molecule type" value="Genomic_DNA"/>
</dbReference>
<dbReference type="SMART" id="SM00388">
    <property type="entry name" value="HisKA"/>
    <property type="match status" value="1"/>
</dbReference>
<evidence type="ECO:0000313" key="12">
    <source>
        <dbReference type="Proteomes" id="UP000182983"/>
    </source>
</evidence>
<dbReference type="PROSITE" id="PS50113">
    <property type="entry name" value="PAC"/>
    <property type="match status" value="1"/>
</dbReference>
<evidence type="ECO:0000256" key="1">
    <source>
        <dbReference type="ARBA" id="ARBA00000085"/>
    </source>
</evidence>
<dbReference type="InterPro" id="IPR036890">
    <property type="entry name" value="HATPase_C_sf"/>
</dbReference>
<dbReference type="CDD" id="cd16922">
    <property type="entry name" value="HATPase_EvgS-ArcB-TorS-like"/>
    <property type="match status" value="1"/>
</dbReference>
<evidence type="ECO:0000256" key="6">
    <source>
        <dbReference type="PROSITE-ProRule" id="PRU00169"/>
    </source>
</evidence>
<feature type="domain" description="PAS" evidence="9">
    <location>
        <begin position="323"/>
        <end position="376"/>
    </location>
</feature>
<dbReference type="SMART" id="SM00387">
    <property type="entry name" value="HATPase_c"/>
    <property type="match status" value="1"/>
</dbReference>
<proteinExistence type="predicted"/>
<dbReference type="InterPro" id="IPR000014">
    <property type="entry name" value="PAS"/>
</dbReference>
<dbReference type="SMART" id="SM00086">
    <property type="entry name" value="PAC"/>
    <property type="match status" value="2"/>
</dbReference>
<dbReference type="PROSITE" id="PS50112">
    <property type="entry name" value="PAS"/>
    <property type="match status" value="2"/>
</dbReference>
<evidence type="ECO:0000259" key="9">
    <source>
        <dbReference type="PROSITE" id="PS50112"/>
    </source>
</evidence>
<dbReference type="Pfam" id="PF08448">
    <property type="entry name" value="PAS_4"/>
    <property type="match status" value="1"/>
</dbReference>
<feature type="modified residue" description="4-aspartylphosphate" evidence="6">
    <location>
        <position position="884"/>
    </location>
</feature>
<comment type="catalytic activity">
    <reaction evidence="1">
        <text>ATP + protein L-histidine = ADP + protein N-phospho-L-histidine.</text>
        <dbReference type="EC" id="2.7.13.3"/>
    </reaction>
</comment>
<sequence>MVVLLGAVVIGLLSWLHFEQTSSRNEAARRVGELRQARLDLARGFVQATLDSGGDAPYSREAGIALLLQAVTSFERALRVQGDADPTDVEAFRASVEDFREQLEIWRRRPTTGGRDVVSLRVAFADLERRAARVDVKGQHDIEVLGTTADRVFAWSLAGSLLALGLIVAIVQSLARRDARAFAERARLDESRRASERRYLRLFDQAPVALAYVTAEGVIRDRNARFTATFGYGEDEVRTLEEWWPRAYPDPELRRQVIETWTSALARTARTGEDIEPREYRTTCQDGTVRTMLGSGITLDDGYLAVFLDISERVAAEIALRESEARFRSISSAAQDAVIILNEKDEIEFWNAAAERTFGHPAAEVVGRNLHETLAPPRFQDSFRTGFAAFRRTGDGTMVGQTIELVALRKDGTEFPVELSLSAVRQNGQWMGIGILRDISERNRVLEELDRHRHHLEEVVQERTRELALAKELAERATAAKSIFLANMSHEIRTPLNAILGFAQIGERDSARRAEYERFARIVEAGQGLQQVIDDILDASKIEAGKMTIETIAMDLGDVIDQAVDMLALRAQTRGVHFEVAEAPDLPGRCLGDPLRLRQVLVNLLGNAVKFTPAGGTVTLSVATSRDSLVFRIADTGIGITPDAARSLFNPFEQSDSSITRLFGGTGLGLSISRDLVTLMGGTITLASVPGEGCTFTVSLPLHEAEAAPSWPPIEIALLAVPEEEAAKLSVAAPATRRVTTAEAIAPGSLLVVEATALHDESVLAAAGTHLARRGRMAILTAAGFGESLPSGLEAASLVQRPLRPRHLKRLMSGSVQPPPVGMAGARLAGLRVLCAEDNPVNRLVLEDMLIGEGASVTCFENGRLALDHLRSVGAAAVDLVLTDVQMPEMDGYDLAQAVAELAPDLPVIGLTAYTSDEERQRCLAARMVERVMKPVALDTLLAAIRRHIPG</sequence>
<evidence type="ECO:0000256" key="4">
    <source>
        <dbReference type="ARBA" id="ARBA00022679"/>
    </source>
</evidence>
<dbReference type="EC" id="2.7.13.3" evidence="2"/>
<dbReference type="Pfam" id="PF02518">
    <property type="entry name" value="HATPase_c"/>
    <property type="match status" value="1"/>
</dbReference>
<name>A0A1H6HGL2_MAGFU</name>
<dbReference type="InterPro" id="IPR004358">
    <property type="entry name" value="Sig_transdc_His_kin-like_C"/>
</dbReference>
<dbReference type="FunFam" id="3.30.565.10:FF:000078">
    <property type="entry name" value="Two-component sensor histidine kinase"/>
    <property type="match status" value="1"/>
</dbReference>
<dbReference type="PANTHER" id="PTHR43047">
    <property type="entry name" value="TWO-COMPONENT HISTIDINE PROTEIN KINASE"/>
    <property type="match status" value="1"/>
</dbReference>
<evidence type="ECO:0000256" key="5">
    <source>
        <dbReference type="ARBA" id="ARBA00022777"/>
    </source>
</evidence>
<dbReference type="PROSITE" id="PS50110">
    <property type="entry name" value="RESPONSE_REGULATORY"/>
    <property type="match status" value="1"/>
</dbReference>
<protein>
    <recommendedName>
        <fullName evidence="2">histidine kinase</fullName>
        <ecNumber evidence="2">2.7.13.3</ecNumber>
    </recommendedName>
</protein>
<dbReference type="InterPro" id="IPR013656">
    <property type="entry name" value="PAS_4"/>
</dbReference>
<keyword evidence="5" id="KW-0418">Kinase</keyword>
<dbReference type="Pfam" id="PF00512">
    <property type="entry name" value="HisKA"/>
    <property type="match status" value="1"/>
</dbReference>
<dbReference type="Proteomes" id="UP000182983">
    <property type="component" value="Unassembled WGS sequence"/>
</dbReference>
<feature type="domain" description="PAS" evidence="9">
    <location>
        <begin position="195"/>
        <end position="237"/>
    </location>
</feature>
<dbReference type="GO" id="GO:0000155">
    <property type="term" value="F:phosphorelay sensor kinase activity"/>
    <property type="evidence" value="ECO:0007669"/>
    <property type="project" value="InterPro"/>
</dbReference>
<dbReference type="InterPro" id="IPR036097">
    <property type="entry name" value="HisK_dim/P_sf"/>
</dbReference>
<evidence type="ECO:0000259" key="7">
    <source>
        <dbReference type="PROSITE" id="PS50109"/>
    </source>
</evidence>
<dbReference type="Gene3D" id="3.40.50.2300">
    <property type="match status" value="1"/>
</dbReference>
<dbReference type="SMART" id="SM00091">
    <property type="entry name" value="PAS"/>
    <property type="match status" value="2"/>
</dbReference>
<dbReference type="SUPFAM" id="SSF55874">
    <property type="entry name" value="ATPase domain of HSP90 chaperone/DNA topoisomerase II/histidine kinase"/>
    <property type="match status" value="1"/>
</dbReference>
<evidence type="ECO:0000259" key="8">
    <source>
        <dbReference type="PROSITE" id="PS50110"/>
    </source>
</evidence>
<dbReference type="CDD" id="cd00130">
    <property type="entry name" value="PAS"/>
    <property type="match status" value="1"/>
</dbReference>
<dbReference type="InterPro" id="IPR000700">
    <property type="entry name" value="PAS-assoc_C"/>
</dbReference>
<organism evidence="11 12">
    <name type="scientific">Magnetospirillum fulvum</name>
    <name type="common">Rhodospirillum fulvum</name>
    <dbReference type="NCBI Taxonomy" id="1082"/>
    <lineage>
        <taxon>Bacteria</taxon>
        <taxon>Pseudomonadati</taxon>
        <taxon>Pseudomonadota</taxon>
        <taxon>Alphaproteobacteria</taxon>
        <taxon>Rhodospirillales</taxon>
        <taxon>Rhodospirillaceae</taxon>
        <taxon>Magnetospirillum</taxon>
    </lineage>
</organism>
<dbReference type="PRINTS" id="PR00344">
    <property type="entry name" value="BCTRLSENSOR"/>
</dbReference>
<dbReference type="SUPFAM" id="SSF55785">
    <property type="entry name" value="PYP-like sensor domain (PAS domain)"/>
    <property type="match status" value="2"/>
</dbReference>
<dbReference type="Gene3D" id="3.30.565.10">
    <property type="entry name" value="Histidine kinase-like ATPase, C-terminal domain"/>
    <property type="match status" value="1"/>
</dbReference>
<keyword evidence="3 6" id="KW-0597">Phosphoprotein</keyword>
<dbReference type="PROSITE" id="PS50109">
    <property type="entry name" value="HIS_KIN"/>
    <property type="match status" value="1"/>
</dbReference>
<evidence type="ECO:0000259" key="10">
    <source>
        <dbReference type="PROSITE" id="PS50113"/>
    </source>
</evidence>
<keyword evidence="12" id="KW-1185">Reference proteome</keyword>
<dbReference type="InterPro" id="IPR005467">
    <property type="entry name" value="His_kinase_dom"/>
</dbReference>
<dbReference type="CDD" id="cd17546">
    <property type="entry name" value="REC_hyHK_CKI1_RcsC-like"/>
    <property type="match status" value="1"/>
</dbReference>
<dbReference type="InterPro" id="IPR035965">
    <property type="entry name" value="PAS-like_dom_sf"/>
</dbReference>